<accession>A0A1E4SUF2</accession>
<protein>
    <submittedName>
        <fullName evidence="1">Uncharacterized protein</fullName>
    </submittedName>
</protein>
<dbReference type="EMBL" id="KV453868">
    <property type="protein sequence ID" value="ODV83052.1"/>
    <property type="molecule type" value="Genomic_DNA"/>
</dbReference>
<organism evidence="1 2">
    <name type="scientific">[Candida] arabinofermentans NRRL YB-2248</name>
    <dbReference type="NCBI Taxonomy" id="983967"/>
    <lineage>
        <taxon>Eukaryota</taxon>
        <taxon>Fungi</taxon>
        <taxon>Dikarya</taxon>
        <taxon>Ascomycota</taxon>
        <taxon>Saccharomycotina</taxon>
        <taxon>Pichiomycetes</taxon>
        <taxon>Pichiales</taxon>
        <taxon>Pichiaceae</taxon>
        <taxon>Ogataea</taxon>
        <taxon>Ogataea/Candida clade</taxon>
    </lineage>
</organism>
<name>A0A1E4SUF2_9ASCO</name>
<sequence length="53" mass="6063">MGLVGSPCRTLEERIIFVKITLLSCNKRAELSCIIRYIKFLWLSGKSKCSSNR</sequence>
<keyword evidence="2" id="KW-1185">Reference proteome</keyword>
<dbReference type="Proteomes" id="UP000094801">
    <property type="component" value="Unassembled WGS sequence"/>
</dbReference>
<reference evidence="2" key="1">
    <citation type="submission" date="2016-04" db="EMBL/GenBank/DDBJ databases">
        <title>Comparative genomics of biotechnologically important yeasts.</title>
        <authorList>
            <consortium name="DOE Joint Genome Institute"/>
            <person name="Riley R."/>
            <person name="Haridas S."/>
            <person name="Wolfe K.H."/>
            <person name="Lopes M.R."/>
            <person name="Hittinger C.T."/>
            <person name="Goker M."/>
            <person name="Salamov A."/>
            <person name="Wisecaver J."/>
            <person name="Long T.M."/>
            <person name="Aerts A.L."/>
            <person name="Barry K."/>
            <person name="Choi C."/>
            <person name="Clum A."/>
            <person name="Coughlan A.Y."/>
            <person name="Deshpande S."/>
            <person name="Douglass A.P."/>
            <person name="Hanson S.J."/>
            <person name="Klenk H.-P."/>
            <person name="Labutti K."/>
            <person name="Lapidus A."/>
            <person name="Lindquist E."/>
            <person name="Lipzen A."/>
            <person name="Meier-Kolthoff J.P."/>
            <person name="Ohm R.A."/>
            <person name="Otillar R.P."/>
            <person name="Pangilinan J."/>
            <person name="Peng Y."/>
            <person name="Rokas A."/>
            <person name="Rosa C.A."/>
            <person name="Scheuner C."/>
            <person name="Sibirny A.A."/>
            <person name="Slot J.C."/>
            <person name="Stielow J.B."/>
            <person name="Sun H."/>
            <person name="Kurtzman C.P."/>
            <person name="Blackwell M."/>
            <person name="Grigoriev I.V."/>
            <person name="Jeffries T.W."/>
        </authorList>
    </citation>
    <scope>NUCLEOTIDE SEQUENCE [LARGE SCALE GENOMIC DNA]</scope>
    <source>
        <strain evidence="2">NRRL YB-2248</strain>
    </source>
</reference>
<evidence type="ECO:0000313" key="2">
    <source>
        <dbReference type="Proteomes" id="UP000094801"/>
    </source>
</evidence>
<evidence type="ECO:0000313" key="1">
    <source>
        <dbReference type="EMBL" id="ODV83052.1"/>
    </source>
</evidence>
<proteinExistence type="predicted"/>
<dbReference type="AlphaFoldDB" id="A0A1E4SUF2"/>
<gene>
    <name evidence="1" type="ORF">CANARDRAFT_102193</name>
</gene>